<feature type="domain" description="Response regulatory" evidence="3">
    <location>
        <begin position="1"/>
        <end position="93"/>
    </location>
</feature>
<dbReference type="GO" id="GO:0000160">
    <property type="term" value="P:phosphorelay signal transduction system"/>
    <property type="evidence" value="ECO:0007669"/>
    <property type="project" value="InterPro"/>
</dbReference>
<evidence type="ECO:0000259" key="3">
    <source>
        <dbReference type="PROSITE" id="PS50110"/>
    </source>
</evidence>
<feature type="modified residue" description="4-aspartylphosphate" evidence="2">
    <location>
        <position position="43"/>
    </location>
</feature>
<dbReference type="InterPro" id="IPR050595">
    <property type="entry name" value="Bact_response_regulator"/>
</dbReference>
<feature type="non-terminal residue" evidence="4">
    <location>
        <position position="93"/>
    </location>
</feature>
<evidence type="ECO:0000313" key="4">
    <source>
        <dbReference type="EMBL" id="MBS7675005.1"/>
    </source>
</evidence>
<dbReference type="SUPFAM" id="SSF52172">
    <property type="entry name" value="CheY-like"/>
    <property type="match status" value="1"/>
</dbReference>
<dbReference type="PANTHER" id="PTHR44591">
    <property type="entry name" value="STRESS RESPONSE REGULATOR PROTEIN 1"/>
    <property type="match status" value="1"/>
</dbReference>
<keyword evidence="1 2" id="KW-0597">Phosphoprotein</keyword>
<comment type="caution">
    <text evidence="4">The sequence shown here is derived from an EMBL/GenBank/DDBJ whole genome shotgun (WGS) entry which is preliminary data.</text>
</comment>
<dbReference type="Pfam" id="PF00072">
    <property type="entry name" value="Response_reg"/>
    <property type="match status" value="1"/>
</dbReference>
<dbReference type="InterPro" id="IPR011006">
    <property type="entry name" value="CheY-like_superfamily"/>
</dbReference>
<dbReference type="InterPro" id="IPR001789">
    <property type="entry name" value="Sig_transdc_resp-reg_receiver"/>
</dbReference>
<dbReference type="PROSITE" id="PS50110">
    <property type="entry name" value="RESPONSE_REGULATORY"/>
    <property type="match status" value="1"/>
</dbReference>
<reference evidence="4" key="1">
    <citation type="submission" date="2021-05" db="EMBL/GenBank/DDBJ databases">
        <authorList>
            <person name="Stine C."/>
        </authorList>
    </citation>
    <scope>NUCLEOTIDE SEQUENCE</scope>
    <source>
        <strain evidence="4">TDS0091212</strain>
    </source>
</reference>
<dbReference type="EMBL" id="JAHBND010000677">
    <property type="protein sequence ID" value="MBS7675005.1"/>
    <property type="molecule type" value="Genomic_DNA"/>
</dbReference>
<proteinExistence type="predicted"/>
<reference evidence="4" key="2">
    <citation type="submission" date="2023-08" db="EMBL/GenBank/DDBJ databases">
        <title>Vibrio cholerae Outbreaks in Tanzania Exemplify Founder Flush: Simultaneous Increases in Population Size and Genetic Diversity.</title>
        <authorList>
            <person name="Debes A.K."/>
            <person name="Mohammed A."/>
            <person name="Maseke I."/>
            <person name="Almeida M."/>
            <person name="Li S."/>
            <person name="Matimba H."/>
            <person name="Joachim A."/>
            <person name="Mizinduko M."/>
            <person name="Nyanga S."/>
            <person name="Kelly M."/>
            <person name="Kachwamba Y."/>
            <person name="Schaffer A.M."/>
            <person name="Nyanga A.S."/>
            <person name="Mghamba J."/>
            <person name="Mosha F.S."/>
            <person name="Sack D.A."/>
            <person name="Stine O.C."/>
        </authorList>
    </citation>
    <scope>NUCLEOTIDE SEQUENCE</scope>
    <source>
        <strain evidence="4">TDS0091212</strain>
    </source>
</reference>
<sequence length="93" mass="10054">DVGAFCLNILSELGFRPVLASNAETALEQLAGCENRFAIVLTDVVMPGMNGIDLAKAIRKFYPLLPVVLTSGYSDILAQEGSFGFEVLRKPYS</sequence>
<dbReference type="RefSeq" id="WP_213421113.1">
    <property type="nucleotide sequence ID" value="NZ_JAHBND010000677.1"/>
</dbReference>
<dbReference type="AlphaFoldDB" id="A0AAW4KRB7"/>
<feature type="non-terminal residue" evidence="4">
    <location>
        <position position="1"/>
    </location>
</feature>
<protein>
    <submittedName>
        <fullName evidence="4">Response regulator</fullName>
    </submittedName>
</protein>
<dbReference type="Proteomes" id="UP001196338">
    <property type="component" value="Unassembled WGS sequence"/>
</dbReference>
<evidence type="ECO:0000256" key="1">
    <source>
        <dbReference type="ARBA" id="ARBA00022553"/>
    </source>
</evidence>
<evidence type="ECO:0000313" key="5">
    <source>
        <dbReference type="Proteomes" id="UP001196338"/>
    </source>
</evidence>
<organism evidence="4 5">
    <name type="scientific">Vibrio cholerae</name>
    <dbReference type="NCBI Taxonomy" id="666"/>
    <lineage>
        <taxon>Bacteria</taxon>
        <taxon>Pseudomonadati</taxon>
        <taxon>Pseudomonadota</taxon>
        <taxon>Gammaproteobacteria</taxon>
        <taxon>Vibrionales</taxon>
        <taxon>Vibrionaceae</taxon>
        <taxon>Vibrio</taxon>
    </lineage>
</organism>
<accession>A0AAW4KRB7</accession>
<name>A0AAW4KRB7_VIBCL</name>
<gene>
    <name evidence="4" type="ORF">KIN13_16465</name>
</gene>
<dbReference type="Gene3D" id="3.40.50.2300">
    <property type="match status" value="1"/>
</dbReference>
<dbReference type="PANTHER" id="PTHR44591:SF21">
    <property type="entry name" value="TWO-COMPONENT RESPONSE REGULATOR"/>
    <property type="match status" value="1"/>
</dbReference>
<evidence type="ECO:0000256" key="2">
    <source>
        <dbReference type="PROSITE-ProRule" id="PRU00169"/>
    </source>
</evidence>